<accession>A0A9Q0QHY0</accession>
<dbReference type="Proteomes" id="UP001151529">
    <property type="component" value="Chromosome 4"/>
</dbReference>
<dbReference type="PANTHER" id="PTHR31342:SF16">
    <property type="entry name" value="TALIN_MIDDLE DOMAIN-CONTAINING PROTEIN"/>
    <property type="match status" value="1"/>
</dbReference>
<gene>
    <name evidence="4" type="ORF">OIU85_027380</name>
</gene>
<comment type="caution">
    <text evidence="4">The sequence shown here is derived from an EMBL/GenBank/DDBJ whole genome shotgun (WGS) entry which is preliminary data.</text>
</comment>
<reference evidence="4" key="1">
    <citation type="submission" date="2022-11" db="EMBL/GenBank/DDBJ databases">
        <authorList>
            <person name="Hyden B.L."/>
            <person name="Feng K."/>
            <person name="Yates T."/>
            <person name="Jawdy S."/>
            <person name="Smart L.B."/>
            <person name="Muchero W."/>
        </authorList>
    </citation>
    <scope>NUCLEOTIDE SEQUENCE</scope>
    <source>
        <tissue evidence="4">Shoot tip</tissue>
    </source>
</reference>
<evidence type="ECO:0000256" key="3">
    <source>
        <dbReference type="SAM" id="MobiDB-lite"/>
    </source>
</evidence>
<reference evidence="4" key="2">
    <citation type="journal article" date="2023" name="Int. J. Mol. Sci.">
        <title>De Novo Assembly and Annotation of 11 Diverse Shrub Willow (Salix) Genomes Reveals Novel Gene Organization in Sex-Linked Regions.</title>
        <authorList>
            <person name="Hyden B."/>
            <person name="Feng K."/>
            <person name="Yates T.B."/>
            <person name="Jawdy S."/>
            <person name="Cereghino C."/>
            <person name="Smart L.B."/>
            <person name="Muchero W."/>
        </authorList>
    </citation>
    <scope>NUCLEOTIDE SEQUENCE [LARGE SCALE GENOMIC DNA]</scope>
    <source>
        <tissue evidence="4">Shoot tip</tissue>
    </source>
</reference>
<dbReference type="EMBL" id="JAPFFL010000008">
    <property type="protein sequence ID" value="KAJ6707022.1"/>
    <property type="molecule type" value="Genomic_DNA"/>
</dbReference>
<name>A0A9Q0QHY0_SALVM</name>
<evidence type="ECO:0000313" key="5">
    <source>
        <dbReference type="Proteomes" id="UP001151529"/>
    </source>
</evidence>
<keyword evidence="5" id="KW-1185">Reference proteome</keyword>
<dbReference type="InterPro" id="IPR040265">
    <property type="entry name" value="CHUP1/IPGA1-like"/>
</dbReference>
<evidence type="ECO:0000256" key="2">
    <source>
        <dbReference type="SAM" id="Coils"/>
    </source>
</evidence>
<dbReference type="PANTHER" id="PTHR31342">
    <property type="entry name" value="PROTEIN CHUP1, CHLOROPLASTIC"/>
    <property type="match status" value="1"/>
</dbReference>
<evidence type="ECO:0000313" key="4">
    <source>
        <dbReference type="EMBL" id="KAJ6707022.1"/>
    </source>
</evidence>
<feature type="region of interest" description="Disordered" evidence="3">
    <location>
        <begin position="354"/>
        <end position="559"/>
    </location>
</feature>
<keyword evidence="1 2" id="KW-0175">Coiled coil</keyword>
<feature type="compositionally biased region" description="Pro residues" evidence="3">
    <location>
        <begin position="374"/>
        <end position="383"/>
    </location>
</feature>
<proteinExistence type="predicted"/>
<feature type="compositionally biased region" description="Pro residues" evidence="3">
    <location>
        <begin position="481"/>
        <end position="502"/>
    </location>
</feature>
<organism evidence="4 5">
    <name type="scientific">Salix viminalis</name>
    <name type="common">Common osier</name>
    <name type="synonym">Basket willow</name>
    <dbReference type="NCBI Taxonomy" id="40686"/>
    <lineage>
        <taxon>Eukaryota</taxon>
        <taxon>Viridiplantae</taxon>
        <taxon>Streptophyta</taxon>
        <taxon>Embryophyta</taxon>
        <taxon>Tracheophyta</taxon>
        <taxon>Spermatophyta</taxon>
        <taxon>Magnoliopsida</taxon>
        <taxon>eudicotyledons</taxon>
        <taxon>Gunneridae</taxon>
        <taxon>Pentapetalae</taxon>
        <taxon>rosids</taxon>
        <taxon>fabids</taxon>
        <taxon>Malpighiales</taxon>
        <taxon>Salicaceae</taxon>
        <taxon>Saliceae</taxon>
        <taxon>Salix</taxon>
    </lineage>
</organism>
<dbReference type="OrthoDB" id="2020598at2759"/>
<feature type="compositionally biased region" description="Pro residues" evidence="3">
    <location>
        <begin position="412"/>
        <end position="423"/>
    </location>
</feature>
<feature type="compositionally biased region" description="Basic residues" evidence="3">
    <location>
        <begin position="507"/>
        <end position="518"/>
    </location>
</feature>
<feature type="compositionally biased region" description="Low complexity" evidence="3">
    <location>
        <begin position="354"/>
        <end position="373"/>
    </location>
</feature>
<evidence type="ECO:0000256" key="1">
    <source>
        <dbReference type="ARBA" id="ARBA00023054"/>
    </source>
</evidence>
<feature type="coiled-coil region" evidence="2">
    <location>
        <begin position="678"/>
        <end position="705"/>
    </location>
</feature>
<dbReference type="AlphaFoldDB" id="A0A9Q0QHY0"/>
<feature type="compositionally biased region" description="Pro residues" evidence="3">
    <location>
        <begin position="393"/>
        <end position="403"/>
    </location>
</feature>
<protein>
    <submittedName>
        <fullName evidence="4">HYDROXYPROLINE-RICH GLYCOPROTEIN FAMILY PROTEIN</fullName>
    </submittedName>
</protein>
<sequence>MERSRSRGSSGNFILMMELRKKIITFRDIVDLPPFDGSLSINELVMGTMRDLHKFYPEIIPSSQLSEIKGSSIDKVLKYFCEALRSIGDSWMMNQDWMDKATYNMYNNSDQMNSSEQTVGIASATLTCMIKIAREMFDVMDESEPNKDIQRSNAFSKILMETSSDSNSSSPCCASPKTPTSVLPEFTGSPGCGEFSNFYSSSPLFRSLRFQALEKLNPMDIKRLSFYMPSNLEIIDGSSLKRKDEVDDEIMADVEAKSEPLLERSNSEERSNCDELMLEIEGSSNFYVKKDAGLEDPRDYNLKRGMPQIAASETSTPVRAEVAAPPSALSVNASPLPQAQPSISSPVMIDVAATPSLPSAPPSMKLQPDAATAQPPPPLPPFVLQPATFTVPSVPPPPPPPPAMSRAVTARPLPPPPPPPPPMASGAATAAPPLLPPPPRMLSGTRTAAPKPPPPPPQTSTARNAPPPPPPLMISSKGTMPFPPPPPVPLGNGAAPPPPPPGAARSLRPKKAQTKLKRSSQMGNLYRVLKGKLEGGNQLTKSPSGRKGPASSSAGGKQGMADALAEITKRSAYFQQIEEDAQKYSKAITELKAAISTFKTKDMAELIKFHKHVESILEKLTDETQVLARFEGFPQKKLEALRTAAALGSKLNGVVSELTNWKVEPPIGQLLDRTERYFNKIKGDLDALERTKDEESKKFQSHNIDFDFHILVQIKELMVDVSSSCMELALKERRQGKAAETALTGAKTEPRMAGAKMLWRAFQFAFRVYSFAGGQDDRADMLTRELAREIETDPHHQ</sequence>
<dbReference type="PRINTS" id="PR01217">
    <property type="entry name" value="PRICHEXTENSN"/>
</dbReference>